<feature type="transmembrane region" description="Helical" evidence="10">
    <location>
        <begin position="317"/>
        <end position="340"/>
    </location>
</feature>
<dbReference type="Proteomes" id="UP000095209">
    <property type="component" value="Unassembled WGS sequence"/>
</dbReference>
<feature type="transmembrane region" description="Helical" evidence="10">
    <location>
        <begin position="360"/>
        <end position="378"/>
    </location>
</feature>
<accession>A0A1E5LJ33</accession>
<comment type="caution">
    <text evidence="11">The sequence shown here is derived from an EMBL/GenBank/DDBJ whole genome shotgun (WGS) entry which is preliminary data.</text>
</comment>
<evidence type="ECO:0000256" key="5">
    <source>
        <dbReference type="ARBA" id="ARBA00022475"/>
    </source>
</evidence>
<evidence type="ECO:0000256" key="2">
    <source>
        <dbReference type="ARBA" id="ARBA00008417"/>
    </source>
</evidence>
<feature type="transmembrane region" description="Helical" evidence="10">
    <location>
        <begin position="197"/>
        <end position="217"/>
    </location>
</feature>
<reference evidence="11 12" key="1">
    <citation type="submission" date="2016-08" db="EMBL/GenBank/DDBJ databases">
        <title>Genome of Bacillus solimangrovi GH2-4.</title>
        <authorList>
            <person name="Lim S."/>
            <person name="Kim B.-C."/>
        </authorList>
    </citation>
    <scope>NUCLEOTIDE SEQUENCE [LARGE SCALE GENOMIC DNA]</scope>
    <source>
        <strain evidence="11 12">GH2-4</strain>
    </source>
</reference>
<feature type="transmembrane region" description="Helical" evidence="10">
    <location>
        <begin position="417"/>
        <end position="439"/>
    </location>
</feature>
<evidence type="ECO:0000313" key="12">
    <source>
        <dbReference type="Proteomes" id="UP000095209"/>
    </source>
</evidence>
<dbReference type="InterPro" id="IPR051327">
    <property type="entry name" value="MATE_MepA_subfamily"/>
</dbReference>
<dbReference type="GO" id="GO:0005886">
    <property type="term" value="C:plasma membrane"/>
    <property type="evidence" value="ECO:0007669"/>
    <property type="project" value="UniProtKB-SubCell"/>
</dbReference>
<dbReference type="RefSeq" id="WP_069716014.1">
    <property type="nucleotide sequence ID" value="NZ_MJEH01000006.1"/>
</dbReference>
<dbReference type="Pfam" id="PF01554">
    <property type="entry name" value="MatE"/>
    <property type="match status" value="2"/>
</dbReference>
<keyword evidence="5" id="KW-1003">Cell membrane</keyword>
<evidence type="ECO:0000256" key="7">
    <source>
        <dbReference type="ARBA" id="ARBA00022989"/>
    </source>
</evidence>
<dbReference type="GO" id="GO:0046677">
    <property type="term" value="P:response to antibiotic"/>
    <property type="evidence" value="ECO:0007669"/>
    <property type="project" value="UniProtKB-KW"/>
</dbReference>
<dbReference type="STRING" id="1305675.BFG57_10395"/>
<evidence type="ECO:0000256" key="1">
    <source>
        <dbReference type="ARBA" id="ARBA00004651"/>
    </source>
</evidence>
<feature type="transmembrane region" description="Helical" evidence="10">
    <location>
        <begin position="139"/>
        <end position="160"/>
    </location>
</feature>
<evidence type="ECO:0000256" key="4">
    <source>
        <dbReference type="ARBA" id="ARBA00022448"/>
    </source>
</evidence>
<evidence type="ECO:0000256" key="8">
    <source>
        <dbReference type="ARBA" id="ARBA00023136"/>
    </source>
</evidence>
<keyword evidence="9" id="KW-0046">Antibiotic resistance</keyword>
<dbReference type="InterPro" id="IPR002528">
    <property type="entry name" value="MATE_fam"/>
</dbReference>
<keyword evidence="4" id="KW-0813">Transport</keyword>
<keyword evidence="6 10" id="KW-0812">Transmembrane</keyword>
<evidence type="ECO:0000256" key="3">
    <source>
        <dbReference type="ARBA" id="ARBA00022106"/>
    </source>
</evidence>
<evidence type="ECO:0000256" key="6">
    <source>
        <dbReference type="ARBA" id="ARBA00022692"/>
    </source>
</evidence>
<name>A0A1E5LJ33_9BACI</name>
<gene>
    <name evidence="11" type="ORF">BFG57_10395</name>
</gene>
<evidence type="ECO:0000256" key="10">
    <source>
        <dbReference type="SAM" id="Phobius"/>
    </source>
</evidence>
<keyword evidence="12" id="KW-1185">Reference proteome</keyword>
<evidence type="ECO:0000313" key="11">
    <source>
        <dbReference type="EMBL" id="OEH94046.1"/>
    </source>
</evidence>
<dbReference type="GO" id="GO:0042910">
    <property type="term" value="F:xenobiotic transmembrane transporter activity"/>
    <property type="evidence" value="ECO:0007669"/>
    <property type="project" value="InterPro"/>
</dbReference>
<dbReference type="GO" id="GO:0015297">
    <property type="term" value="F:antiporter activity"/>
    <property type="evidence" value="ECO:0007669"/>
    <property type="project" value="InterPro"/>
</dbReference>
<dbReference type="InterPro" id="IPR045070">
    <property type="entry name" value="MATE_MepA-like"/>
</dbReference>
<organism evidence="11 12">
    <name type="scientific">Bacillus solimangrovi</name>
    <dbReference type="NCBI Taxonomy" id="1305675"/>
    <lineage>
        <taxon>Bacteria</taxon>
        <taxon>Bacillati</taxon>
        <taxon>Bacillota</taxon>
        <taxon>Bacilli</taxon>
        <taxon>Bacillales</taxon>
        <taxon>Bacillaceae</taxon>
        <taxon>Bacillus</taxon>
    </lineage>
</organism>
<evidence type="ECO:0000256" key="9">
    <source>
        <dbReference type="ARBA" id="ARBA00023251"/>
    </source>
</evidence>
<dbReference type="PANTHER" id="PTHR43823">
    <property type="entry name" value="SPORULATION PROTEIN YKVU"/>
    <property type="match status" value="1"/>
</dbReference>
<protein>
    <recommendedName>
        <fullName evidence="3">Multidrug export protein MepA</fullName>
    </recommendedName>
</protein>
<keyword evidence="8 10" id="KW-0472">Membrane</keyword>
<dbReference type="PIRSF" id="PIRSF006603">
    <property type="entry name" value="DinF"/>
    <property type="match status" value="1"/>
</dbReference>
<dbReference type="EMBL" id="MJEH01000006">
    <property type="protein sequence ID" value="OEH94046.1"/>
    <property type="molecule type" value="Genomic_DNA"/>
</dbReference>
<sequence>MKANSNRSHLGTESISKLMVQLSVPAFIGMFVMALYNVVDTIFIARSVGTIGVAGLSIAFPIQMIISAFAAAVGIGGSSIVSRLLGAKKEEEANDVFGHIVWLVGVLSIIMVVIALLFLDPILRLFGATEATLPYASDYLSIILIGSLFLAFAMSTNNVVRAEGNAKMAMSTMLVSSGVNLALDPIFIFGLDMGVQGAALATVIAQACAAIWIFSYFKGGKSSLTFKWIGLIPNRRIIQEIISIGTSSFVRQVSSSLMFVVVNWMLITYGSNMEVAIFGIINRIIMFAIMPMFGIVQGMQPIVGYNYGAKQFNRVGNTVKLSFIIATVMSTAVWIIILLFPQLLFNVFTTDEKVIEEGASALRMIMLVAPTIGFQMVAGGLYQALGKARAAFILSISRQLIFLIPIVLFLPTMFGLAGVWAAFPLADVLGFLLALFIILMDKKTLFPNDAHLTTANSNAG</sequence>
<comment type="similarity">
    <text evidence="2">Belongs to the multi antimicrobial extrusion (MATE) (TC 2.A.66.1) family. MepA subfamily.</text>
</comment>
<feature type="transmembrane region" description="Helical" evidence="10">
    <location>
        <begin position="390"/>
        <end position="411"/>
    </location>
</feature>
<feature type="transmembrane region" description="Helical" evidence="10">
    <location>
        <begin position="172"/>
        <end position="191"/>
    </location>
</feature>
<dbReference type="NCBIfam" id="TIGR00797">
    <property type="entry name" value="matE"/>
    <property type="match status" value="1"/>
</dbReference>
<keyword evidence="7 10" id="KW-1133">Transmembrane helix</keyword>
<dbReference type="PANTHER" id="PTHR43823:SF3">
    <property type="entry name" value="MULTIDRUG EXPORT PROTEIN MEPA"/>
    <property type="match status" value="1"/>
</dbReference>
<feature type="transmembrane region" description="Helical" evidence="10">
    <location>
        <begin position="51"/>
        <end position="75"/>
    </location>
</feature>
<dbReference type="AlphaFoldDB" id="A0A1E5LJ33"/>
<feature type="transmembrane region" description="Helical" evidence="10">
    <location>
        <begin position="96"/>
        <end position="119"/>
    </location>
</feature>
<comment type="subcellular location">
    <subcellularLocation>
        <location evidence="1">Cell membrane</location>
        <topology evidence="1">Multi-pass membrane protein</topology>
    </subcellularLocation>
</comment>
<proteinExistence type="inferred from homology"/>
<dbReference type="CDD" id="cd13143">
    <property type="entry name" value="MATE_MepA_like"/>
    <property type="match status" value="1"/>
</dbReference>
<dbReference type="InterPro" id="IPR048279">
    <property type="entry name" value="MdtK-like"/>
</dbReference>
<feature type="transmembrane region" description="Helical" evidence="10">
    <location>
        <begin position="20"/>
        <end position="39"/>
    </location>
</feature>